<dbReference type="eggNOG" id="ENOG502ZQNM">
    <property type="taxonomic scope" value="Bacteria"/>
</dbReference>
<keyword evidence="2" id="KW-1133">Transmembrane helix</keyword>
<evidence type="ECO:0000313" key="4">
    <source>
        <dbReference type="Proteomes" id="UP000001929"/>
    </source>
</evidence>
<sequence>MTERKLNPPTDNRKPLTERPSQHPEPGQGPGRMMDPNIPGMLRLAVFLGFALIVARTMPDGLLPHALASLLNFAALASCLVASLRREPIWQDHLTRWDEAAVLMAVSLLAGAFADPQVLEGYRQAAGLGS</sequence>
<dbReference type="Proteomes" id="UP000001929">
    <property type="component" value="Chromosome"/>
</dbReference>
<feature type="transmembrane region" description="Helical" evidence="2">
    <location>
        <begin position="65"/>
        <end position="84"/>
    </location>
</feature>
<feature type="transmembrane region" description="Helical" evidence="2">
    <location>
        <begin position="41"/>
        <end position="59"/>
    </location>
</feature>
<gene>
    <name evidence="3" type="ordered locus">Rru_A0023</name>
</gene>
<name>Q2RYG7_RHORT</name>
<feature type="compositionally biased region" description="Basic and acidic residues" evidence="1">
    <location>
        <begin position="1"/>
        <end position="22"/>
    </location>
</feature>
<dbReference type="EnsemblBacteria" id="ABC20828">
    <property type="protein sequence ID" value="ABC20828"/>
    <property type="gene ID" value="Rru_A0023"/>
</dbReference>
<keyword evidence="4" id="KW-1185">Reference proteome</keyword>
<dbReference type="STRING" id="269796.Rru_A0023"/>
<feature type="region of interest" description="Disordered" evidence="1">
    <location>
        <begin position="1"/>
        <end position="36"/>
    </location>
</feature>
<dbReference type="HOGENOM" id="CLU_1936499_0_0_5"/>
<evidence type="ECO:0000313" key="3">
    <source>
        <dbReference type="EMBL" id="ABC20828.1"/>
    </source>
</evidence>
<accession>Q2RYG7</accession>
<keyword evidence="2" id="KW-0812">Transmembrane</keyword>
<protein>
    <submittedName>
        <fullName evidence="3">Uncharacterized protein</fullName>
    </submittedName>
</protein>
<proteinExistence type="predicted"/>
<dbReference type="KEGG" id="rru:Rru_A0023"/>
<dbReference type="AlphaFoldDB" id="Q2RYG7"/>
<organism evidence="3 4">
    <name type="scientific">Rhodospirillum rubrum (strain ATCC 11170 / ATH 1.1.1 / DSM 467 / LMG 4362 / NCIMB 8255 / S1)</name>
    <dbReference type="NCBI Taxonomy" id="269796"/>
    <lineage>
        <taxon>Bacteria</taxon>
        <taxon>Pseudomonadati</taxon>
        <taxon>Pseudomonadota</taxon>
        <taxon>Alphaproteobacteria</taxon>
        <taxon>Rhodospirillales</taxon>
        <taxon>Rhodospirillaceae</taxon>
        <taxon>Rhodospirillum</taxon>
    </lineage>
</organism>
<dbReference type="PATRIC" id="fig|269796.9.peg.72"/>
<reference evidence="3 4" key="1">
    <citation type="journal article" date="2011" name="Stand. Genomic Sci.">
        <title>Complete genome sequence of Rhodospirillum rubrum type strain (S1).</title>
        <authorList>
            <person name="Munk A.C."/>
            <person name="Copeland A."/>
            <person name="Lucas S."/>
            <person name="Lapidus A."/>
            <person name="Del Rio T.G."/>
            <person name="Barry K."/>
            <person name="Detter J.C."/>
            <person name="Hammon N."/>
            <person name="Israni S."/>
            <person name="Pitluck S."/>
            <person name="Brettin T."/>
            <person name="Bruce D."/>
            <person name="Han C."/>
            <person name="Tapia R."/>
            <person name="Gilna P."/>
            <person name="Schmutz J."/>
            <person name="Larimer F."/>
            <person name="Land M."/>
            <person name="Kyrpides N.C."/>
            <person name="Mavromatis K."/>
            <person name="Richardson P."/>
            <person name="Rohde M."/>
            <person name="Goker M."/>
            <person name="Klenk H.P."/>
            <person name="Zhang Y."/>
            <person name="Roberts G.P."/>
            <person name="Reslewic S."/>
            <person name="Schwartz D.C."/>
        </authorList>
    </citation>
    <scope>NUCLEOTIDE SEQUENCE [LARGE SCALE GENOMIC DNA]</scope>
    <source>
        <strain evidence="4">ATCC 11170 / ATH 1.1.1 / DSM 467 / LMG 4362 / NCIMB 8255 / S1</strain>
    </source>
</reference>
<keyword evidence="2" id="KW-0472">Membrane</keyword>
<dbReference type="RefSeq" id="WP_011387784.1">
    <property type="nucleotide sequence ID" value="NC_007643.1"/>
</dbReference>
<evidence type="ECO:0000256" key="1">
    <source>
        <dbReference type="SAM" id="MobiDB-lite"/>
    </source>
</evidence>
<dbReference type="EMBL" id="CP000230">
    <property type="protein sequence ID" value="ABC20828.1"/>
    <property type="molecule type" value="Genomic_DNA"/>
</dbReference>
<evidence type="ECO:0000256" key="2">
    <source>
        <dbReference type="SAM" id="Phobius"/>
    </source>
</evidence>